<evidence type="ECO:0000256" key="1">
    <source>
        <dbReference type="ARBA" id="ARBA00004429"/>
    </source>
</evidence>
<feature type="transmembrane region" description="Helical" evidence="6">
    <location>
        <begin position="378"/>
        <end position="397"/>
    </location>
</feature>
<keyword evidence="8" id="KW-1185">Reference proteome</keyword>
<organism evidence="7 8">
    <name type="scientific">Porphyromonas endodontalis (strain ATCC 35406 / DSM 24491 / JCM 8526 / CCUG 16442 / BCRC 14492 / NCTC 13058 / HG 370)</name>
    <name type="common">Bacteroides endodontalis</name>
    <dbReference type="NCBI Taxonomy" id="553175"/>
    <lineage>
        <taxon>Bacteria</taxon>
        <taxon>Pseudomonadati</taxon>
        <taxon>Bacteroidota</taxon>
        <taxon>Bacteroidia</taxon>
        <taxon>Bacteroidales</taxon>
        <taxon>Porphyromonadaceae</taxon>
        <taxon>Porphyromonas</taxon>
    </lineage>
</organism>
<dbReference type="AlphaFoldDB" id="C3JB42"/>
<proteinExistence type="predicted"/>
<keyword evidence="2" id="KW-1003">Cell membrane</keyword>
<comment type="caution">
    <text evidence="7">The sequence shown here is derived from an EMBL/GenBank/DDBJ whole genome shotgun (WGS) entry which is preliminary data.</text>
</comment>
<dbReference type="EMBL" id="ACNN01000024">
    <property type="protein sequence ID" value="EEN82596.1"/>
    <property type="molecule type" value="Genomic_DNA"/>
</dbReference>
<dbReference type="RefSeq" id="WP_004333995.1">
    <property type="nucleotide sequence ID" value="NZ_ACNN01000024.1"/>
</dbReference>
<evidence type="ECO:0000256" key="6">
    <source>
        <dbReference type="SAM" id="Phobius"/>
    </source>
</evidence>
<feature type="transmembrane region" description="Helical" evidence="6">
    <location>
        <begin position="60"/>
        <end position="81"/>
    </location>
</feature>
<feature type="transmembrane region" description="Helical" evidence="6">
    <location>
        <begin position="21"/>
        <end position="40"/>
    </location>
</feature>
<dbReference type="InterPro" id="IPR050375">
    <property type="entry name" value="MFS_TsgA-like"/>
</dbReference>
<keyword evidence="4 6" id="KW-1133">Transmembrane helix</keyword>
<feature type="transmembrane region" description="Helical" evidence="6">
    <location>
        <begin position="134"/>
        <end position="153"/>
    </location>
</feature>
<feature type="transmembrane region" description="Helical" evidence="6">
    <location>
        <begin position="210"/>
        <end position="229"/>
    </location>
</feature>
<dbReference type="Pfam" id="PF07690">
    <property type="entry name" value="MFS_1"/>
    <property type="match status" value="1"/>
</dbReference>
<accession>C3JB42</accession>
<dbReference type="SUPFAM" id="SSF103473">
    <property type="entry name" value="MFS general substrate transporter"/>
    <property type="match status" value="1"/>
</dbReference>
<dbReference type="STRING" id="553175.POREN0001_1484"/>
<name>C3JB42_POREA</name>
<dbReference type="Proteomes" id="UP000004295">
    <property type="component" value="Unassembled WGS sequence"/>
</dbReference>
<feature type="transmembrane region" description="Helical" evidence="6">
    <location>
        <begin position="177"/>
        <end position="198"/>
    </location>
</feature>
<dbReference type="PANTHER" id="PTHR43702:SF3">
    <property type="entry name" value="PROTEIN TSGA"/>
    <property type="match status" value="1"/>
</dbReference>
<dbReference type="GO" id="GO:0005886">
    <property type="term" value="C:plasma membrane"/>
    <property type="evidence" value="ECO:0007669"/>
    <property type="project" value="UniProtKB-SubCell"/>
</dbReference>
<feature type="transmembrane region" description="Helical" evidence="6">
    <location>
        <begin position="347"/>
        <end position="366"/>
    </location>
</feature>
<feature type="transmembrane region" description="Helical" evidence="6">
    <location>
        <begin position="403"/>
        <end position="423"/>
    </location>
</feature>
<evidence type="ECO:0000313" key="8">
    <source>
        <dbReference type="Proteomes" id="UP000004295"/>
    </source>
</evidence>
<dbReference type="PANTHER" id="PTHR43702">
    <property type="entry name" value="L-FUCOSE-PROTON SYMPORTER"/>
    <property type="match status" value="1"/>
</dbReference>
<sequence length="434" mass="47832">MSNTSPLQQSLSEKAPTHLRPFIFMVILMALIGFITSLNQQFQAPLKETFLAESGALKNAFATFITFSFFLSYLLMGPVSARYLQRCGYKKTLLKGIVVVAFSLIVFELSALSFQWIGEGSLNHITIGSIRLPLGYFLFLIGSFVSGTGLTYLQSSVNPYVVVCNVPHTTGVTRQNIAGTGNSLMTTLVPLFVGLVIFGGKEGSELEVSAIFLPMAILILFVSLLYFGVRTTNLPELPNTTETKGEHLEHSVFSFRHLTLGVIGIFMYVGCEVCVGSNIVLYAQQDLGISYEMAVKWASLYWFSMLVGRFFSSFLSMIKAHIQLAVSTFCAGLLVVLAILLKMPWLLIGVGLFHSLMWGAIFSLSLEGLGKYTARATGVLLMGVVGGAILPFTQGLLADLFHSWTWTWLLIIAGEVYMLYYALWGYKPKQIKRA</sequence>
<feature type="transmembrane region" description="Helical" evidence="6">
    <location>
        <begin position="324"/>
        <end position="341"/>
    </location>
</feature>
<feature type="transmembrane region" description="Helical" evidence="6">
    <location>
        <begin position="93"/>
        <end position="114"/>
    </location>
</feature>
<feature type="transmembrane region" description="Helical" evidence="6">
    <location>
        <begin position="294"/>
        <end position="312"/>
    </location>
</feature>
<evidence type="ECO:0000313" key="7">
    <source>
        <dbReference type="EMBL" id="EEN82596.1"/>
    </source>
</evidence>
<keyword evidence="5 6" id="KW-0472">Membrane</keyword>
<feature type="transmembrane region" description="Helical" evidence="6">
    <location>
        <begin position="258"/>
        <end position="282"/>
    </location>
</feature>
<evidence type="ECO:0000256" key="3">
    <source>
        <dbReference type="ARBA" id="ARBA00022692"/>
    </source>
</evidence>
<gene>
    <name evidence="7" type="primary">gluP</name>
    <name evidence="7" type="ORF">POREN0001_1484</name>
</gene>
<keyword evidence="3 6" id="KW-0812">Transmembrane</keyword>
<evidence type="ECO:0000256" key="2">
    <source>
        <dbReference type="ARBA" id="ARBA00022475"/>
    </source>
</evidence>
<dbReference type="GeneID" id="93364860"/>
<dbReference type="Gene3D" id="1.20.1250.20">
    <property type="entry name" value="MFS general substrate transporter like domains"/>
    <property type="match status" value="2"/>
</dbReference>
<dbReference type="eggNOG" id="COG0738">
    <property type="taxonomic scope" value="Bacteria"/>
</dbReference>
<evidence type="ECO:0000256" key="4">
    <source>
        <dbReference type="ARBA" id="ARBA00022989"/>
    </source>
</evidence>
<dbReference type="InterPro" id="IPR011701">
    <property type="entry name" value="MFS"/>
</dbReference>
<dbReference type="InterPro" id="IPR036259">
    <property type="entry name" value="MFS_trans_sf"/>
</dbReference>
<evidence type="ECO:0000256" key="5">
    <source>
        <dbReference type="ARBA" id="ARBA00023136"/>
    </source>
</evidence>
<dbReference type="GO" id="GO:0022857">
    <property type="term" value="F:transmembrane transporter activity"/>
    <property type="evidence" value="ECO:0007669"/>
    <property type="project" value="InterPro"/>
</dbReference>
<reference evidence="7 8" key="1">
    <citation type="submission" date="2009-04" db="EMBL/GenBank/DDBJ databases">
        <authorList>
            <person name="Sebastian Y."/>
            <person name="Madupu R."/>
            <person name="Durkin A.S."/>
            <person name="Torralba M."/>
            <person name="Methe B."/>
            <person name="Sutton G.G."/>
            <person name="Strausberg R.L."/>
            <person name="Nelson K.E."/>
        </authorList>
    </citation>
    <scope>NUCLEOTIDE SEQUENCE [LARGE SCALE GENOMIC DNA]</scope>
    <source>
        <strain evidence="8">ATCC 35406 / DSM 24491 / JCM 8526 / CCUG 16442 / BCRC 14492 / NCTC 13058 / HG 370</strain>
    </source>
</reference>
<protein>
    <submittedName>
        <fullName evidence="7">Putative glucose/galactose transporter</fullName>
    </submittedName>
</protein>
<comment type="subcellular location">
    <subcellularLocation>
        <location evidence="1">Cell inner membrane</location>
        <topology evidence="1">Multi-pass membrane protein</topology>
    </subcellularLocation>
</comment>